<dbReference type="SUPFAM" id="SSF69360">
    <property type="entry name" value="Cell wall binding repeat"/>
    <property type="match status" value="3"/>
</dbReference>
<dbReference type="InterPro" id="IPR002053">
    <property type="entry name" value="Glyco_hydro_25"/>
</dbReference>
<dbReference type="Proteomes" id="UP000285288">
    <property type="component" value="Unassembled WGS sequence"/>
</dbReference>
<feature type="repeat" description="Cell wall-binding" evidence="3">
    <location>
        <begin position="603"/>
        <end position="622"/>
    </location>
</feature>
<dbReference type="AlphaFoldDB" id="A0A413UCH6"/>
<protein>
    <recommendedName>
        <fullName evidence="6">Glycoside hydrolase</fullName>
    </recommendedName>
</protein>
<evidence type="ECO:0008006" key="6">
    <source>
        <dbReference type="Google" id="ProtNLM"/>
    </source>
</evidence>
<evidence type="ECO:0000313" key="4">
    <source>
        <dbReference type="EMBL" id="RHB05146.1"/>
    </source>
</evidence>
<dbReference type="PROSITE" id="PS51904">
    <property type="entry name" value="GLYCOSYL_HYDROL_F25_2"/>
    <property type="match status" value="1"/>
</dbReference>
<dbReference type="SUPFAM" id="SSF51445">
    <property type="entry name" value="(Trans)glycosidases"/>
    <property type="match status" value="1"/>
</dbReference>
<sequence>MDMYMYMIHWIHIKMDIIQLIPFGINNLVIMEIYRMEVHSSLSRRGYMKRLMAICLSILMFSSSITVYANEEEYTANSWRYENGEPIVSEEEMICAQNDSLAWAKENGVIYNGGGDPIPNAISKGIDVSEWQGNIDWDKVKKTDVEFAILRCGFAGDYAKYDDKKFVRNVNECKRVDMPYGIYLYSYAQTVEDAKEEAAHTLRLLNGLNPSYPVFYDLEDYSVMSSVSKSTIAQIAKTYVTTIQNAGYNCGVYANLNWFTNYLTDPYFDSVMKWVAQYNTECTYMKPYSMWQGTSSGYVDGIAGRVDIDVTFDSSRKLGWVQEKEGWYYYSNDGTKLTSQWIGNYYVGEDGKMLTNQWIGDRYVDANGLWSPDHWINNGGKWWYRHQDGSCTKNDFEDINGQTYYFDHDGYMVTGWIQIKSDWYLFNNSGAMVKDQWSGNYYLEKDGKMAKSKWVGTTYFDKNGIVQPDRWIYNGRWWYRYGDGSYPKNKFDVINNNVYYFNSAGYMLTGWQVIQGKWYYFNGSGAMVKNSWVGNYYLQNDGTMAINTWIGNYYVDSNGLWQQDRWIHNGKWWYRHGDGSYTKNDFEVINGQTYYFDQDGYMVTGWKSLNDTYYFFDASGAMVKNRWIGNYYLLGDGTMAKNQWIGSYYVGSDGCWR</sequence>
<proteinExistence type="inferred from homology"/>
<dbReference type="PROSITE" id="PS51170">
    <property type="entry name" value="CW"/>
    <property type="match status" value="5"/>
</dbReference>
<dbReference type="PANTHER" id="PTHR34135">
    <property type="entry name" value="LYSOZYME"/>
    <property type="match status" value="1"/>
</dbReference>
<dbReference type="EMBL" id="QSGD01000023">
    <property type="protein sequence ID" value="RHB05146.1"/>
    <property type="molecule type" value="Genomic_DNA"/>
</dbReference>
<dbReference type="Pfam" id="PF19085">
    <property type="entry name" value="Choline_bind_2"/>
    <property type="match status" value="3"/>
</dbReference>
<dbReference type="GO" id="GO:0009253">
    <property type="term" value="P:peptidoglycan catabolic process"/>
    <property type="evidence" value="ECO:0007669"/>
    <property type="project" value="InterPro"/>
</dbReference>
<dbReference type="GO" id="GO:0003796">
    <property type="term" value="F:lysozyme activity"/>
    <property type="evidence" value="ECO:0007669"/>
    <property type="project" value="InterPro"/>
</dbReference>
<feature type="repeat" description="Cell wall-binding" evidence="3">
    <location>
        <begin position="393"/>
        <end position="412"/>
    </location>
</feature>
<organism evidence="4 5">
    <name type="scientific">Holdemanella biformis</name>
    <dbReference type="NCBI Taxonomy" id="1735"/>
    <lineage>
        <taxon>Bacteria</taxon>
        <taxon>Bacillati</taxon>
        <taxon>Bacillota</taxon>
        <taxon>Erysipelotrichia</taxon>
        <taxon>Erysipelotrichales</taxon>
        <taxon>Erysipelotrichaceae</taxon>
        <taxon>Holdemanella</taxon>
    </lineage>
</organism>
<dbReference type="CDD" id="cd06414">
    <property type="entry name" value="GH25_LytC-like"/>
    <property type="match status" value="1"/>
</dbReference>
<dbReference type="PANTHER" id="PTHR34135:SF2">
    <property type="entry name" value="LYSOZYME"/>
    <property type="match status" value="1"/>
</dbReference>
<evidence type="ECO:0000256" key="2">
    <source>
        <dbReference type="ARBA" id="ARBA00022737"/>
    </source>
</evidence>
<dbReference type="GO" id="GO:0016998">
    <property type="term" value="P:cell wall macromolecule catabolic process"/>
    <property type="evidence" value="ECO:0007669"/>
    <property type="project" value="InterPro"/>
</dbReference>
<dbReference type="GO" id="GO:0016052">
    <property type="term" value="P:carbohydrate catabolic process"/>
    <property type="evidence" value="ECO:0007669"/>
    <property type="project" value="TreeGrafter"/>
</dbReference>
<comment type="caution">
    <text evidence="4">The sequence shown here is derived from an EMBL/GenBank/DDBJ whole genome shotgun (WGS) entry which is preliminary data.</text>
</comment>
<keyword evidence="2" id="KW-0677">Repeat</keyword>
<feature type="repeat" description="Cell wall-binding" evidence="3">
    <location>
        <begin position="508"/>
        <end position="527"/>
    </location>
</feature>
<reference evidence="4 5" key="1">
    <citation type="submission" date="2018-08" db="EMBL/GenBank/DDBJ databases">
        <title>A genome reference for cultivated species of the human gut microbiota.</title>
        <authorList>
            <person name="Zou Y."/>
            <person name="Xue W."/>
            <person name="Luo G."/>
        </authorList>
    </citation>
    <scope>NUCLEOTIDE SEQUENCE [LARGE SCALE GENOMIC DNA]</scope>
    <source>
        <strain evidence="4 5">AM42-13AC</strain>
    </source>
</reference>
<evidence type="ECO:0000313" key="5">
    <source>
        <dbReference type="Proteomes" id="UP000285288"/>
    </source>
</evidence>
<dbReference type="InterPro" id="IPR017853">
    <property type="entry name" value="GH"/>
</dbReference>
<comment type="similarity">
    <text evidence="1">Belongs to the glycosyl hydrolase 25 family.</text>
</comment>
<dbReference type="Gene3D" id="3.20.20.80">
    <property type="entry name" value="Glycosidases"/>
    <property type="match status" value="1"/>
</dbReference>
<dbReference type="Pfam" id="PF01183">
    <property type="entry name" value="Glyco_hydro_25"/>
    <property type="match status" value="1"/>
</dbReference>
<dbReference type="Pfam" id="PF19127">
    <property type="entry name" value="Choline_bind_3"/>
    <property type="match status" value="1"/>
</dbReference>
<gene>
    <name evidence="4" type="ORF">DW907_06775</name>
</gene>
<name>A0A413UCH6_9FIRM</name>
<accession>A0A413UCH6</accession>
<dbReference type="Gene3D" id="2.10.270.10">
    <property type="entry name" value="Cholin Binding"/>
    <property type="match status" value="4"/>
</dbReference>
<evidence type="ECO:0000256" key="3">
    <source>
        <dbReference type="PROSITE-ProRule" id="PRU00591"/>
    </source>
</evidence>
<feature type="repeat" description="Cell wall-binding" evidence="3">
    <location>
        <begin position="583"/>
        <end position="602"/>
    </location>
</feature>
<dbReference type="InterPro" id="IPR018337">
    <property type="entry name" value="Cell_wall/Cho-bd_repeat"/>
</dbReference>
<dbReference type="Pfam" id="PF01473">
    <property type="entry name" value="Choline_bind_1"/>
    <property type="match status" value="3"/>
</dbReference>
<feature type="repeat" description="Cell wall-binding" evidence="3">
    <location>
        <begin position="413"/>
        <end position="432"/>
    </location>
</feature>
<evidence type="ECO:0000256" key="1">
    <source>
        <dbReference type="ARBA" id="ARBA00010646"/>
    </source>
</evidence>